<dbReference type="GO" id="GO:0005634">
    <property type="term" value="C:nucleus"/>
    <property type="evidence" value="ECO:0007669"/>
    <property type="project" value="TreeGrafter"/>
</dbReference>
<feature type="non-terminal residue" evidence="10">
    <location>
        <position position="429"/>
    </location>
</feature>
<dbReference type="SMART" id="SM00156">
    <property type="entry name" value="PP2Ac"/>
    <property type="match status" value="1"/>
</dbReference>
<dbReference type="GO" id="GO:0046872">
    <property type="term" value="F:metal ion binding"/>
    <property type="evidence" value="ECO:0007669"/>
    <property type="project" value="UniProtKB-KW"/>
</dbReference>
<evidence type="ECO:0000259" key="9">
    <source>
        <dbReference type="PROSITE" id="PS00125"/>
    </source>
</evidence>
<dbReference type="GO" id="GO:0005737">
    <property type="term" value="C:cytoplasm"/>
    <property type="evidence" value="ECO:0007669"/>
    <property type="project" value="UniProtKB-ARBA"/>
</dbReference>
<sequence length="429" mass="48146">RENNRRGGDWRCTGLGRNCCCALICGFGVFCASLNLGKLGERDLSNLVFLFFPQPHVPPMLSTIKTDTIISKTSRISSRGTESSSIFIVSSASSSLPTMAAPAIPLPPSHVPNQSHPRIAEVEADIVDRLLGELLAVKDARPGTEVNLAEDDIFWLCRKCRETFLSQPMLLEVQCPVNVCGDTHGQYHDLLRLFEMGRFPPYSNYIFLGDYVDRAKQSVETMCLLMCYKIRYPESFFLLRGNHECASLNRIYGFYDECKRRYSIKLWRTFSDLFNCMPVAAVIEDKIMCMHGGLSPELHHLSQILSLPRPVDVPDEGILCDLLWSDPDASAEGWSRNPRGVSYLFGHDVIEDFLAEHDLDLICRAHQVVEDGYEFQASRQLVTLFSAPNYCGEFDNAGAMMCVNEDLVCSFRVLRPARHLVGRGGKGRG</sequence>
<feature type="domain" description="Serine/threonine specific protein phosphatases" evidence="9">
    <location>
        <begin position="239"/>
        <end position="244"/>
    </location>
</feature>
<evidence type="ECO:0000256" key="2">
    <source>
        <dbReference type="ARBA" id="ARBA00022723"/>
    </source>
</evidence>
<reference evidence="10" key="2">
    <citation type="journal article" date="2012" name="Nat. Commun.">
        <title>Draft genome sequence and genetic transformation of the oleaginous alga Nannochloropis gaditana.</title>
        <authorList>
            <person name="Radakovits R."/>
            <person name="Jinkerson R.E."/>
            <person name="Fuerstenberg S.I."/>
            <person name="Tae H."/>
            <person name="Settlage R.E."/>
            <person name="Boore J.L."/>
            <person name="Posewitz M.C."/>
        </authorList>
    </citation>
    <scope>NUCLEOTIDE SEQUENCE</scope>
    <source>
        <strain evidence="10">CCMP526</strain>
    </source>
</reference>
<evidence type="ECO:0000256" key="4">
    <source>
        <dbReference type="ARBA" id="ARBA00022912"/>
    </source>
</evidence>
<comment type="cofactor">
    <cofactor evidence="1">
        <name>Mn(2+)</name>
        <dbReference type="ChEBI" id="CHEBI:29035"/>
    </cofactor>
</comment>
<dbReference type="Pfam" id="PF16891">
    <property type="entry name" value="STPPase_N"/>
    <property type="match status" value="1"/>
</dbReference>
<keyword evidence="5" id="KW-0464">Manganese</keyword>
<dbReference type="PANTHER" id="PTHR11668">
    <property type="entry name" value="SERINE/THREONINE PROTEIN PHOSPHATASE"/>
    <property type="match status" value="1"/>
</dbReference>
<evidence type="ECO:0000256" key="5">
    <source>
        <dbReference type="ARBA" id="ARBA00023211"/>
    </source>
</evidence>
<dbReference type="EC" id="3.1.3.16" evidence="8"/>
<dbReference type="Pfam" id="PF00149">
    <property type="entry name" value="Metallophos"/>
    <property type="match status" value="1"/>
</dbReference>
<keyword evidence="4" id="KW-0904">Protein phosphatase</keyword>
<dbReference type="InterPro" id="IPR006186">
    <property type="entry name" value="Ser/Thr-sp_prot-phosphatase"/>
</dbReference>
<dbReference type="FunFam" id="3.60.21.10:FF:000047">
    <property type="entry name" value="Serine/threonine-protein phosphatase"/>
    <property type="match status" value="1"/>
</dbReference>
<dbReference type="PROSITE" id="PS00125">
    <property type="entry name" value="SER_THR_PHOSPHATASE"/>
    <property type="match status" value="1"/>
</dbReference>
<keyword evidence="3 8" id="KW-0378">Hydrolase</keyword>
<dbReference type="InterPro" id="IPR050341">
    <property type="entry name" value="PP1_catalytic_subunit"/>
</dbReference>
<dbReference type="SUPFAM" id="SSF56300">
    <property type="entry name" value="Metallo-dependent phosphatases"/>
    <property type="match status" value="1"/>
</dbReference>
<comment type="similarity">
    <text evidence="8">Belongs to the PPP phosphatase family.</text>
</comment>
<gene>
    <name evidence="10" type="ORF">NGATSA_3005700</name>
</gene>
<dbReference type="GO" id="GO:0004722">
    <property type="term" value="F:protein serine/threonine phosphatase activity"/>
    <property type="evidence" value="ECO:0007669"/>
    <property type="project" value="UniProtKB-EC"/>
</dbReference>
<accession>I2CQR7</accession>
<comment type="catalytic activity">
    <reaction evidence="6">
        <text>O-phospho-L-seryl-[protein] + H2O = L-seryl-[protein] + phosphate</text>
        <dbReference type="Rhea" id="RHEA:20629"/>
        <dbReference type="Rhea" id="RHEA-COMP:9863"/>
        <dbReference type="Rhea" id="RHEA-COMP:11604"/>
        <dbReference type="ChEBI" id="CHEBI:15377"/>
        <dbReference type="ChEBI" id="CHEBI:29999"/>
        <dbReference type="ChEBI" id="CHEBI:43474"/>
        <dbReference type="ChEBI" id="CHEBI:83421"/>
        <dbReference type="EC" id="3.1.3.16"/>
    </reaction>
</comment>
<comment type="catalytic activity">
    <reaction evidence="7 8">
        <text>O-phospho-L-threonyl-[protein] + H2O = L-threonyl-[protein] + phosphate</text>
        <dbReference type="Rhea" id="RHEA:47004"/>
        <dbReference type="Rhea" id="RHEA-COMP:11060"/>
        <dbReference type="Rhea" id="RHEA-COMP:11605"/>
        <dbReference type="ChEBI" id="CHEBI:15377"/>
        <dbReference type="ChEBI" id="CHEBI:30013"/>
        <dbReference type="ChEBI" id="CHEBI:43474"/>
        <dbReference type="ChEBI" id="CHEBI:61977"/>
        <dbReference type="EC" id="3.1.3.16"/>
    </reaction>
</comment>
<keyword evidence="2" id="KW-0479">Metal-binding</keyword>
<evidence type="ECO:0000256" key="6">
    <source>
        <dbReference type="ARBA" id="ARBA00047761"/>
    </source>
</evidence>
<evidence type="ECO:0000256" key="8">
    <source>
        <dbReference type="RuleBase" id="RU004273"/>
    </source>
</evidence>
<name>I2CQR7_NANGC</name>
<evidence type="ECO:0000313" key="10">
    <source>
        <dbReference type="EMBL" id="AFJ69250.1"/>
    </source>
</evidence>
<evidence type="ECO:0000256" key="7">
    <source>
        <dbReference type="ARBA" id="ARBA00048336"/>
    </source>
</evidence>
<dbReference type="EMBL" id="JU980187">
    <property type="protein sequence ID" value="AFJ69250.1"/>
    <property type="molecule type" value="mRNA"/>
</dbReference>
<dbReference type="InterPro" id="IPR031675">
    <property type="entry name" value="STPPase_N"/>
</dbReference>
<evidence type="ECO:0000256" key="3">
    <source>
        <dbReference type="ARBA" id="ARBA00022801"/>
    </source>
</evidence>
<reference evidence="10" key="1">
    <citation type="journal article" date="2012" name="Bioengineered">
        <title>Additional insights into the genome of the oleaginous model alga Nannochloropsis gaditana.</title>
        <authorList>
            <person name="Jinkerson R.E."/>
            <person name="Radakovits R."/>
            <person name="Posewitz M.C."/>
        </authorList>
    </citation>
    <scope>NUCLEOTIDE SEQUENCE</scope>
    <source>
        <strain evidence="10">CCMP526</strain>
    </source>
</reference>
<evidence type="ECO:0000256" key="1">
    <source>
        <dbReference type="ARBA" id="ARBA00001936"/>
    </source>
</evidence>
<dbReference type="InterPro" id="IPR004843">
    <property type="entry name" value="Calcineurin-like_PHP"/>
</dbReference>
<dbReference type="PANTHER" id="PTHR11668:SF300">
    <property type="entry name" value="SERINE_THREONINE-PROTEIN PHOSPHATASE"/>
    <property type="match status" value="1"/>
</dbReference>
<protein>
    <recommendedName>
        <fullName evidence="8">Serine/threonine-protein phosphatase</fullName>
        <ecNumber evidence="8">3.1.3.16</ecNumber>
    </recommendedName>
</protein>
<proteinExistence type="evidence at transcript level"/>
<organism evidence="10">
    <name type="scientific">Nannochloropsis gaditana (strain CCMP526)</name>
    <name type="common">Green microalga</name>
    <name type="synonym">Microchloropsis gaditana</name>
    <dbReference type="NCBI Taxonomy" id="1093141"/>
    <lineage>
        <taxon>Eukaryota</taxon>
        <taxon>Sar</taxon>
        <taxon>Stramenopiles</taxon>
        <taxon>Ochrophyta</taxon>
        <taxon>Eustigmatophyceae</taxon>
        <taxon>Eustigmatales</taxon>
        <taxon>Monodopsidaceae</taxon>
        <taxon>Nannochloropsis</taxon>
    </lineage>
</organism>
<feature type="non-terminal residue" evidence="10">
    <location>
        <position position="1"/>
    </location>
</feature>
<dbReference type="InterPro" id="IPR029052">
    <property type="entry name" value="Metallo-depent_PP-like"/>
</dbReference>
<dbReference type="AlphaFoldDB" id="I2CQR7"/>
<dbReference type="Gene3D" id="3.60.21.10">
    <property type="match status" value="1"/>
</dbReference>
<dbReference type="PRINTS" id="PR00114">
    <property type="entry name" value="STPHPHTASE"/>
</dbReference>